<keyword evidence="4 5" id="KW-0472">Membrane</keyword>
<keyword evidence="7" id="KW-1185">Reference proteome</keyword>
<dbReference type="Pfam" id="PF13564">
    <property type="entry name" value="DoxX_2"/>
    <property type="match status" value="1"/>
</dbReference>
<protein>
    <submittedName>
        <fullName evidence="6">Membrane protein-like</fullName>
    </submittedName>
</protein>
<sequence>MSRVLVRLMASAPASDLTRAVMRCVLAAFYLTAGIAHLWVPEKLLAITPSWVPFATQVVLITGACEIAGAIALMTRRLRWWAGVAFAFYALCVWPANIKHALEGIDLPPLPNSWLYHGPRLAFQPVLIWWALYCAGVIDWPWRRKQGGSAPIGD</sequence>
<keyword evidence="2 5" id="KW-0812">Transmembrane</keyword>
<evidence type="ECO:0000256" key="3">
    <source>
        <dbReference type="ARBA" id="ARBA00022989"/>
    </source>
</evidence>
<evidence type="ECO:0000256" key="4">
    <source>
        <dbReference type="ARBA" id="ARBA00023136"/>
    </source>
</evidence>
<feature type="transmembrane region" description="Helical" evidence="5">
    <location>
        <begin position="20"/>
        <end position="39"/>
    </location>
</feature>
<dbReference type="KEGG" id="brs:S23_16290"/>
<proteinExistence type="predicted"/>
<dbReference type="PANTHER" id="PTHR36974:SF1">
    <property type="entry name" value="DOXX FAMILY MEMBRANE PROTEIN"/>
    <property type="match status" value="1"/>
</dbReference>
<reference evidence="6 7" key="1">
    <citation type="journal article" date="2012" name="Microbes Environ.">
        <title>Complete genome sequence of Bradyrhizobium sp. S23321: insights into symbiosis evolution in soil oligotrophs.</title>
        <authorList>
            <person name="Okubo T."/>
            <person name="Tsukui T."/>
            <person name="Maita H."/>
            <person name="Okamoto S."/>
            <person name="Oshima K."/>
            <person name="Fujisawa T."/>
            <person name="Saito A."/>
            <person name="Futamata H."/>
            <person name="Hattori R."/>
            <person name="Shimomura Y."/>
            <person name="Haruta S."/>
            <person name="Morimoto S."/>
            <person name="Wang Y."/>
            <person name="Sakai Y."/>
            <person name="Hattori M."/>
            <person name="Aizawa S."/>
            <person name="Nagashima K.V.P."/>
            <person name="Masuda S."/>
            <person name="Hattori T."/>
            <person name="Yamashita A."/>
            <person name="Bao Z."/>
            <person name="Hayatsu M."/>
            <person name="Kajiya-Kanegae H."/>
            <person name="Yoshinaga I."/>
            <person name="Sakamoto K."/>
            <person name="Toyota K."/>
            <person name="Nakao M."/>
            <person name="Kohara M."/>
            <person name="Anda M."/>
            <person name="Niwa R."/>
            <person name="Jung-Hwan P."/>
            <person name="Sameshima-Saito R."/>
            <person name="Tokuda S."/>
            <person name="Yamamoto S."/>
            <person name="Yamamoto S."/>
            <person name="Yokoyama T."/>
            <person name="Akutsu T."/>
            <person name="Nakamura Y."/>
            <person name="Nakahira-Yanaka Y."/>
            <person name="Takada Hoshino Y."/>
            <person name="Hirakawa H."/>
            <person name="Mitsui H."/>
            <person name="Terasawa K."/>
            <person name="Itakura M."/>
            <person name="Sato S."/>
            <person name="Ikeda-Ohtsubo W."/>
            <person name="Sakakura N."/>
            <person name="Kaminuma E."/>
            <person name="Minamisawa K."/>
        </authorList>
    </citation>
    <scope>NUCLEOTIDE SEQUENCE [LARGE SCALE GENOMIC DNA]</scope>
    <source>
        <strain evidence="6 7">S23321</strain>
    </source>
</reference>
<evidence type="ECO:0000313" key="7">
    <source>
        <dbReference type="Proteomes" id="UP000007886"/>
    </source>
</evidence>
<feature type="transmembrane region" description="Helical" evidence="5">
    <location>
        <begin position="51"/>
        <end position="73"/>
    </location>
</feature>
<dbReference type="AlphaFoldDB" id="A0AAI8QB09"/>
<evidence type="ECO:0000256" key="5">
    <source>
        <dbReference type="SAM" id="Phobius"/>
    </source>
</evidence>
<accession>A0AAI8QB09</accession>
<keyword evidence="3 5" id="KW-1133">Transmembrane helix</keyword>
<evidence type="ECO:0000256" key="1">
    <source>
        <dbReference type="ARBA" id="ARBA00004141"/>
    </source>
</evidence>
<dbReference type="EMBL" id="AP012279">
    <property type="protein sequence ID" value="BAL74846.1"/>
    <property type="molecule type" value="Genomic_DNA"/>
</dbReference>
<evidence type="ECO:0000256" key="2">
    <source>
        <dbReference type="ARBA" id="ARBA00022692"/>
    </source>
</evidence>
<evidence type="ECO:0000313" key="6">
    <source>
        <dbReference type="EMBL" id="BAL74846.1"/>
    </source>
</evidence>
<gene>
    <name evidence="6" type="ORF">S23_16290</name>
</gene>
<comment type="subcellular location">
    <subcellularLocation>
        <location evidence="1">Membrane</location>
        <topology evidence="1">Multi-pass membrane protein</topology>
    </subcellularLocation>
</comment>
<dbReference type="Proteomes" id="UP000007886">
    <property type="component" value="Chromosome"/>
</dbReference>
<feature type="transmembrane region" description="Helical" evidence="5">
    <location>
        <begin position="122"/>
        <end position="142"/>
    </location>
</feature>
<name>A0AAI8QB09_9BRAD</name>
<feature type="transmembrane region" description="Helical" evidence="5">
    <location>
        <begin position="80"/>
        <end position="102"/>
    </location>
</feature>
<dbReference type="GO" id="GO:0016020">
    <property type="term" value="C:membrane"/>
    <property type="evidence" value="ECO:0007669"/>
    <property type="project" value="UniProtKB-SubCell"/>
</dbReference>
<dbReference type="PANTHER" id="PTHR36974">
    <property type="entry name" value="MEMBRANE PROTEIN-RELATED"/>
    <property type="match status" value="1"/>
</dbReference>
<organism evidence="6 7">
    <name type="scientific">Bradyrhizobium cosmicum</name>
    <dbReference type="NCBI Taxonomy" id="1404864"/>
    <lineage>
        <taxon>Bacteria</taxon>
        <taxon>Pseudomonadati</taxon>
        <taxon>Pseudomonadota</taxon>
        <taxon>Alphaproteobacteria</taxon>
        <taxon>Hyphomicrobiales</taxon>
        <taxon>Nitrobacteraceae</taxon>
        <taxon>Bradyrhizobium</taxon>
    </lineage>
</organism>
<dbReference type="InterPro" id="IPR032808">
    <property type="entry name" value="DoxX"/>
</dbReference>